<feature type="non-terminal residue" evidence="9">
    <location>
        <position position="1"/>
    </location>
</feature>
<gene>
    <name evidence="9" type="ORF">Dbus_chr2Rg90</name>
</gene>
<dbReference type="AlphaFoldDB" id="A0A0M5IZF1"/>
<evidence type="ECO:0000256" key="2">
    <source>
        <dbReference type="ARBA" id="ARBA00022679"/>
    </source>
</evidence>
<reference evidence="9 10" key="1">
    <citation type="submission" date="2015-08" db="EMBL/GenBank/DDBJ databases">
        <title>Ancestral chromatin configuration constrains chromatin evolution on differentiating sex chromosomes in Drosophila.</title>
        <authorList>
            <person name="Zhou Q."/>
            <person name="Bachtrog D."/>
        </authorList>
    </citation>
    <scope>NUCLEOTIDE SEQUENCE [LARGE SCALE GENOMIC DNA]</scope>
    <source>
        <tissue evidence="9">Whole larvae</tissue>
    </source>
</reference>
<keyword evidence="6 7" id="KW-0012">Acyltransferase</keyword>
<feature type="transmembrane region" description="Helical" evidence="7">
    <location>
        <begin position="112"/>
        <end position="134"/>
    </location>
</feature>
<keyword evidence="3 7" id="KW-0812">Transmembrane</keyword>
<organism evidence="9 10">
    <name type="scientific">Drosophila busckii</name>
    <name type="common">Fruit fly</name>
    <dbReference type="NCBI Taxonomy" id="30019"/>
    <lineage>
        <taxon>Eukaryota</taxon>
        <taxon>Metazoa</taxon>
        <taxon>Ecdysozoa</taxon>
        <taxon>Arthropoda</taxon>
        <taxon>Hexapoda</taxon>
        <taxon>Insecta</taxon>
        <taxon>Pterygota</taxon>
        <taxon>Neoptera</taxon>
        <taxon>Endopterygota</taxon>
        <taxon>Diptera</taxon>
        <taxon>Brachycera</taxon>
        <taxon>Muscomorpha</taxon>
        <taxon>Ephydroidea</taxon>
        <taxon>Drosophilidae</taxon>
        <taxon>Drosophila</taxon>
    </lineage>
</organism>
<evidence type="ECO:0000256" key="1">
    <source>
        <dbReference type="ARBA" id="ARBA00004141"/>
    </source>
</evidence>
<sequence>PGSGDRENWHHCESCNCLAPPRAWHCKTCGICILKRDHHCIFTGCCVGHKNHRYFMLYVGYLVIGSFYALAYNLYYLFVIRADIYTQTFYHFHMFTMPILLLRGYAVFMPAIFLMLNLVAVSISACIFLVHFNLVRRSAVFADKDRSKFDLGLYRNLQSTFGTRVNLVWISPFIKSPLPDDGFHWPESGDQ</sequence>
<comment type="catalytic activity">
    <reaction evidence="7">
        <text>L-cysteinyl-[protein] + hexadecanoyl-CoA = S-hexadecanoyl-L-cysteinyl-[protein] + CoA</text>
        <dbReference type="Rhea" id="RHEA:36683"/>
        <dbReference type="Rhea" id="RHEA-COMP:10131"/>
        <dbReference type="Rhea" id="RHEA-COMP:11032"/>
        <dbReference type="ChEBI" id="CHEBI:29950"/>
        <dbReference type="ChEBI" id="CHEBI:57287"/>
        <dbReference type="ChEBI" id="CHEBI:57379"/>
        <dbReference type="ChEBI" id="CHEBI:74151"/>
        <dbReference type="EC" id="2.3.1.225"/>
    </reaction>
</comment>
<evidence type="ECO:0000259" key="8">
    <source>
        <dbReference type="Pfam" id="PF01529"/>
    </source>
</evidence>
<proteinExistence type="inferred from homology"/>
<dbReference type="PROSITE" id="PS50216">
    <property type="entry name" value="DHHC"/>
    <property type="match status" value="1"/>
</dbReference>
<dbReference type="PANTHER" id="PTHR12246">
    <property type="entry name" value="PALMITOYLTRANSFERASE ZDHHC16"/>
    <property type="match status" value="1"/>
</dbReference>
<keyword evidence="2 7" id="KW-0808">Transferase</keyword>
<feature type="non-terminal residue" evidence="9">
    <location>
        <position position="191"/>
    </location>
</feature>
<dbReference type="GO" id="GO:0019706">
    <property type="term" value="F:protein-cysteine S-palmitoyltransferase activity"/>
    <property type="evidence" value="ECO:0007669"/>
    <property type="project" value="UniProtKB-EC"/>
</dbReference>
<evidence type="ECO:0000256" key="5">
    <source>
        <dbReference type="ARBA" id="ARBA00023136"/>
    </source>
</evidence>
<dbReference type="OMA" id="RAHHCPV"/>
<comment type="domain">
    <text evidence="7">The DHHC domain is required for palmitoyltransferase activity.</text>
</comment>
<feature type="domain" description="Palmitoyltransferase DHHC" evidence="8">
    <location>
        <begin position="8"/>
        <end position="137"/>
    </location>
</feature>
<keyword evidence="10" id="KW-1185">Reference proteome</keyword>
<comment type="similarity">
    <text evidence="7">Belongs to the DHHC palmitoyltransferase family.</text>
</comment>
<keyword evidence="5 7" id="KW-0472">Membrane</keyword>
<keyword evidence="4 7" id="KW-1133">Transmembrane helix</keyword>
<dbReference type="GO" id="GO:0016020">
    <property type="term" value="C:membrane"/>
    <property type="evidence" value="ECO:0007669"/>
    <property type="project" value="UniProtKB-SubCell"/>
</dbReference>
<dbReference type="STRING" id="30019.A0A0M5IZF1"/>
<accession>A0A0M5IZF1</accession>
<protein>
    <recommendedName>
        <fullName evidence="7">Palmitoyltransferase</fullName>
        <ecNumber evidence="7">2.3.1.225</ecNumber>
    </recommendedName>
</protein>
<dbReference type="EC" id="2.3.1.225" evidence="7"/>
<dbReference type="OrthoDB" id="302728at2759"/>
<dbReference type="SMR" id="A0A0M5IZF1"/>
<evidence type="ECO:0000313" key="9">
    <source>
        <dbReference type="EMBL" id="ALC40511.1"/>
    </source>
</evidence>
<evidence type="ECO:0000256" key="4">
    <source>
        <dbReference type="ARBA" id="ARBA00022989"/>
    </source>
</evidence>
<evidence type="ECO:0000256" key="7">
    <source>
        <dbReference type="RuleBase" id="RU079119"/>
    </source>
</evidence>
<dbReference type="InterPro" id="IPR001594">
    <property type="entry name" value="Palmitoyltrfase_DHHC"/>
</dbReference>
<dbReference type="EMBL" id="CP012524">
    <property type="protein sequence ID" value="ALC40511.1"/>
    <property type="molecule type" value="Genomic_DNA"/>
</dbReference>
<dbReference type="Pfam" id="PF01529">
    <property type="entry name" value="DHHC"/>
    <property type="match status" value="1"/>
</dbReference>
<dbReference type="Proteomes" id="UP000494163">
    <property type="component" value="Chromosome 2R"/>
</dbReference>
<dbReference type="InterPro" id="IPR039859">
    <property type="entry name" value="PFA4/ZDH16/20/ERF2-like"/>
</dbReference>
<name>A0A0M5IZF1_DROBS</name>
<evidence type="ECO:0000313" key="10">
    <source>
        <dbReference type="Proteomes" id="UP000494163"/>
    </source>
</evidence>
<evidence type="ECO:0000256" key="6">
    <source>
        <dbReference type="ARBA" id="ARBA00023315"/>
    </source>
</evidence>
<comment type="subcellular location">
    <subcellularLocation>
        <location evidence="1">Membrane</location>
        <topology evidence="1">Multi-pass membrane protein</topology>
    </subcellularLocation>
</comment>
<evidence type="ECO:0000256" key="3">
    <source>
        <dbReference type="ARBA" id="ARBA00022692"/>
    </source>
</evidence>
<feature type="transmembrane region" description="Helical" evidence="7">
    <location>
        <begin position="58"/>
        <end position="77"/>
    </location>
</feature>
<feature type="transmembrane region" description="Helical" evidence="7">
    <location>
        <begin position="89"/>
        <end position="106"/>
    </location>
</feature>